<dbReference type="InterPro" id="IPR052895">
    <property type="entry name" value="HetReg/Transcr_Mod"/>
</dbReference>
<proteinExistence type="predicted"/>
<accession>A0AA38XEJ6</accession>
<dbReference type="EMBL" id="JAPDRK010000006">
    <property type="protein sequence ID" value="KAJ9611602.1"/>
    <property type="molecule type" value="Genomic_DNA"/>
</dbReference>
<dbReference type="PANTHER" id="PTHR24148">
    <property type="entry name" value="ANKYRIN REPEAT DOMAIN-CONTAINING PROTEIN 39 HOMOLOG-RELATED"/>
    <property type="match status" value="1"/>
</dbReference>
<feature type="domain" description="Heterokaryon incompatibility" evidence="2">
    <location>
        <begin position="60"/>
        <end position="197"/>
    </location>
</feature>
<organism evidence="3 4">
    <name type="scientific">Cladophialophora chaetospira</name>
    <dbReference type="NCBI Taxonomy" id="386627"/>
    <lineage>
        <taxon>Eukaryota</taxon>
        <taxon>Fungi</taxon>
        <taxon>Dikarya</taxon>
        <taxon>Ascomycota</taxon>
        <taxon>Pezizomycotina</taxon>
        <taxon>Eurotiomycetes</taxon>
        <taxon>Chaetothyriomycetidae</taxon>
        <taxon>Chaetothyriales</taxon>
        <taxon>Herpotrichiellaceae</taxon>
        <taxon>Cladophialophora</taxon>
    </lineage>
</organism>
<dbReference type="AlphaFoldDB" id="A0AA38XEJ6"/>
<dbReference type="InterPro" id="IPR010730">
    <property type="entry name" value="HET"/>
</dbReference>
<evidence type="ECO:0000313" key="3">
    <source>
        <dbReference type="EMBL" id="KAJ9611602.1"/>
    </source>
</evidence>
<sequence>MEAISDAFRINALQWPDFSGYKPLNHTRQEIRLLRLNNDKATDLLQCTFEHCDLAEYPDYYALSYYWGAPPRGKDELKPLLVDGQMVYLRQTTHAFLQQLHNRFTDLVVWLDVLCIDQKNVEERNWQVAMMGDIFNLAVGVYSWLGEGNSDTNLIFDHINGNTTTEQRMVMSMNLLLRCLHQVFGVPYWNRMWILQEIVLARRVWLVSGNRVCDWDTLMGAVSELYKQPASYYTEPWAISATSGQSLWDNVHAIAQYRIQYCQHKEPEELHVLLRTFGSKECTEPRDRIFALRSLAQDGNMIKVDYTSSKLDLLFSCLAHSTRSRSLFLRSSTLEDICPWTQHDDPLLIKDLLESLQVSYSDLYESRTLSRSGIILTADRFPANRAATQPSLRNSLRMEFNTGHPMSSVKHLEQTEPGSYASEDSSDHGDYSEDIHNIHIGLHEFWADGRTVDPGYRDRWPAEGVTLWNMLFRPRHEMMLDVDDDAIDYSKFSLTRGFQICARARRMCREHFPVEGGETLDLPDRVKWFPVHVSRAMLLFLSIAQCYGRDMVPQTVIEHLLEITDGEILEELCDCETTDDFRITDYFKTETTVIK</sequence>
<gene>
    <name evidence="3" type="ORF">H2200_004786</name>
</gene>
<protein>
    <recommendedName>
        <fullName evidence="2">Heterokaryon incompatibility domain-containing protein</fullName>
    </recommendedName>
</protein>
<evidence type="ECO:0000313" key="4">
    <source>
        <dbReference type="Proteomes" id="UP001172673"/>
    </source>
</evidence>
<comment type="caution">
    <text evidence="3">The sequence shown here is derived from an EMBL/GenBank/DDBJ whole genome shotgun (WGS) entry which is preliminary data.</text>
</comment>
<dbReference type="PANTHER" id="PTHR24148:SF73">
    <property type="entry name" value="HET DOMAIN PROTEIN (AFU_ORTHOLOGUE AFUA_8G01020)"/>
    <property type="match status" value="1"/>
</dbReference>
<keyword evidence="4" id="KW-1185">Reference proteome</keyword>
<name>A0AA38XEJ6_9EURO</name>
<dbReference type="Pfam" id="PF06985">
    <property type="entry name" value="HET"/>
    <property type="match status" value="1"/>
</dbReference>
<dbReference type="Proteomes" id="UP001172673">
    <property type="component" value="Unassembled WGS sequence"/>
</dbReference>
<reference evidence="3" key="1">
    <citation type="submission" date="2022-10" db="EMBL/GenBank/DDBJ databases">
        <title>Culturing micro-colonial fungi from biological soil crusts in the Mojave desert and describing Neophaeococcomyces mojavensis, and introducing the new genera and species Taxawa tesnikishii.</title>
        <authorList>
            <person name="Kurbessoian T."/>
            <person name="Stajich J.E."/>
        </authorList>
    </citation>
    <scope>NUCLEOTIDE SEQUENCE</scope>
    <source>
        <strain evidence="3">TK_41</strain>
    </source>
</reference>
<evidence type="ECO:0000259" key="2">
    <source>
        <dbReference type="Pfam" id="PF06985"/>
    </source>
</evidence>
<evidence type="ECO:0000256" key="1">
    <source>
        <dbReference type="SAM" id="MobiDB-lite"/>
    </source>
</evidence>
<feature type="region of interest" description="Disordered" evidence="1">
    <location>
        <begin position="406"/>
        <end position="429"/>
    </location>
</feature>